<evidence type="ECO:0000259" key="2">
    <source>
        <dbReference type="PROSITE" id="PS50110"/>
    </source>
</evidence>
<dbReference type="InterPro" id="IPR001789">
    <property type="entry name" value="Sig_transdc_resp-reg_receiver"/>
</dbReference>
<evidence type="ECO:0000259" key="3">
    <source>
        <dbReference type="PROSITE" id="PS50930"/>
    </source>
</evidence>
<keyword evidence="5" id="KW-1185">Reference proteome</keyword>
<dbReference type="SUPFAM" id="SSF52172">
    <property type="entry name" value="CheY-like"/>
    <property type="match status" value="1"/>
</dbReference>
<dbReference type="PROSITE" id="PS50930">
    <property type="entry name" value="HTH_LYTTR"/>
    <property type="match status" value="1"/>
</dbReference>
<dbReference type="EMBL" id="FNFO01000003">
    <property type="protein sequence ID" value="SDK64793.1"/>
    <property type="molecule type" value="Genomic_DNA"/>
</dbReference>
<feature type="domain" description="HTH LytTR-type" evidence="3">
    <location>
        <begin position="148"/>
        <end position="255"/>
    </location>
</feature>
<dbReference type="PANTHER" id="PTHR37299:SF1">
    <property type="entry name" value="STAGE 0 SPORULATION PROTEIN A HOMOLOG"/>
    <property type="match status" value="1"/>
</dbReference>
<sequence length="255" mass="29169">MKLLIVEDEAPAARRLQTLLSEVASSAEVVEVLDSVEGTVAWLKHPQHPPVDLLLFDIQLADGLSFEIFEQVPVPYPVIFTTAFDEYALRAFQVHSVDYLLKPVSAEALARSLEKFRQHYAAAPSFDVKALLQTLQTGAGQTTYKNRFLVKLGERLLSVSQEEIAYFTSEEKVVVLYTNTGRKYAIDYTLDDLEKFLDPNLFFRLNRQFMARVNALESIHTYFNGKLKVYLTPATDREVMVSRDKAPLFREWLDR</sequence>
<organism evidence="4 5">
    <name type="scientific">Catalinimonas alkaloidigena</name>
    <dbReference type="NCBI Taxonomy" id="1075417"/>
    <lineage>
        <taxon>Bacteria</taxon>
        <taxon>Pseudomonadati</taxon>
        <taxon>Bacteroidota</taxon>
        <taxon>Cytophagia</taxon>
        <taxon>Cytophagales</taxon>
        <taxon>Catalimonadaceae</taxon>
        <taxon>Catalinimonas</taxon>
    </lineage>
</organism>
<dbReference type="STRING" id="1075417.SAMN05421823_103173"/>
<dbReference type="AlphaFoldDB" id="A0A1G9DLL9"/>
<keyword evidence="4" id="KW-0238">DNA-binding</keyword>
<evidence type="ECO:0000313" key="5">
    <source>
        <dbReference type="Proteomes" id="UP000198510"/>
    </source>
</evidence>
<evidence type="ECO:0000313" key="4">
    <source>
        <dbReference type="EMBL" id="SDK64793.1"/>
    </source>
</evidence>
<gene>
    <name evidence="4" type="ORF">SAMN05421823_103173</name>
</gene>
<name>A0A1G9DLL9_9BACT</name>
<dbReference type="InterPro" id="IPR046947">
    <property type="entry name" value="LytR-like"/>
</dbReference>
<dbReference type="RefSeq" id="WP_089681140.1">
    <property type="nucleotide sequence ID" value="NZ_FNFO01000003.1"/>
</dbReference>
<dbReference type="SMART" id="SM00850">
    <property type="entry name" value="LytTR"/>
    <property type="match status" value="1"/>
</dbReference>
<dbReference type="PROSITE" id="PS50110">
    <property type="entry name" value="RESPONSE_REGULATORY"/>
    <property type="match status" value="1"/>
</dbReference>
<reference evidence="4 5" key="1">
    <citation type="submission" date="2016-10" db="EMBL/GenBank/DDBJ databases">
        <authorList>
            <person name="de Groot N.N."/>
        </authorList>
    </citation>
    <scope>NUCLEOTIDE SEQUENCE [LARGE SCALE GENOMIC DNA]</scope>
    <source>
        <strain evidence="4 5">DSM 25186</strain>
    </source>
</reference>
<dbReference type="GO" id="GO:0000156">
    <property type="term" value="F:phosphorelay response regulator activity"/>
    <property type="evidence" value="ECO:0007669"/>
    <property type="project" value="InterPro"/>
</dbReference>
<dbReference type="OrthoDB" id="646623at2"/>
<feature type="modified residue" description="4-aspartylphosphate" evidence="1">
    <location>
        <position position="57"/>
    </location>
</feature>
<protein>
    <submittedName>
        <fullName evidence="4">DNA-binding response regulator, LytR/AlgR family</fullName>
    </submittedName>
</protein>
<feature type="domain" description="Response regulatory" evidence="2">
    <location>
        <begin position="2"/>
        <end position="117"/>
    </location>
</feature>
<dbReference type="Pfam" id="PF00072">
    <property type="entry name" value="Response_reg"/>
    <property type="match status" value="1"/>
</dbReference>
<dbReference type="Gene3D" id="3.40.50.2300">
    <property type="match status" value="1"/>
</dbReference>
<dbReference type="PANTHER" id="PTHR37299">
    <property type="entry name" value="TRANSCRIPTIONAL REGULATOR-RELATED"/>
    <property type="match status" value="1"/>
</dbReference>
<accession>A0A1G9DLL9</accession>
<keyword evidence="1" id="KW-0597">Phosphoprotein</keyword>
<dbReference type="Proteomes" id="UP000198510">
    <property type="component" value="Unassembled WGS sequence"/>
</dbReference>
<dbReference type="GO" id="GO:0003677">
    <property type="term" value="F:DNA binding"/>
    <property type="evidence" value="ECO:0007669"/>
    <property type="project" value="UniProtKB-KW"/>
</dbReference>
<dbReference type="InterPro" id="IPR011006">
    <property type="entry name" value="CheY-like_superfamily"/>
</dbReference>
<dbReference type="Gene3D" id="2.40.50.1020">
    <property type="entry name" value="LytTr DNA-binding domain"/>
    <property type="match status" value="1"/>
</dbReference>
<dbReference type="InterPro" id="IPR007492">
    <property type="entry name" value="LytTR_DNA-bd_dom"/>
</dbReference>
<proteinExistence type="predicted"/>
<dbReference type="Pfam" id="PF04397">
    <property type="entry name" value="LytTR"/>
    <property type="match status" value="1"/>
</dbReference>
<evidence type="ECO:0000256" key="1">
    <source>
        <dbReference type="PROSITE-ProRule" id="PRU00169"/>
    </source>
</evidence>
<dbReference type="SMART" id="SM00448">
    <property type="entry name" value="REC"/>
    <property type="match status" value="1"/>
</dbReference>